<feature type="domain" description="Protein kinase" evidence="2">
    <location>
        <begin position="326"/>
        <end position="604"/>
    </location>
</feature>
<feature type="compositionally biased region" description="Low complexity" evidence="1">
    <location>
        <begin position="44"/>
        <end position="57"/>
    </location>
</feature>
<feature type="compositionally biased region" description="Basic and acidic residues" evidence="1">
    <location>
        <begin position="276"/>
        <end position="286"/>
    </location>
</feature>
<feature type="region of interest" description="Disordered" evidence="1">
    <location>
        <begin position="85"/>
        <end position="105"/>
    </location>
</feature>
<dbReference type="Pfam" id="PF24093">
    <property type="entry name" value="DUF7377"/>
    <property type="match status" value="1"/>
</dbReference>
<dbReference type="InterPro" id="IPR000719">
    <property type="entry name" value="Prot_kinase_dom"/>
</dbReference>
<evidence type="ECO:0000259" key="2">
    <source>
        <dbReference type="PROSITE" id="PS50011"/>
    </source>
</evidence>
<evidence type="ECO:0000313" key="4">
    <source>
        <dbReference type="Proteomes" id="UP000734854"/>
    </source>
</evidence>
<dbReference type="GO" id="GO:0005524">
    <property type="term" value="F:ATP binding"/>
    <property type="evidence" value="ECO:0007669"/>
    <property type="project" value="InterPro"/>
</dbReference>
<dbReference type="GO" id="GO:0004674">
    <property type="term" value="F:protein serine/threonine kinase activity"/>
    <property type="evidence" value="ECO:0007669"/>
    <property type="project" value="TreeGrafter"/>
</dbReference>
<dbReference type="Proteomes" id="UP000734854">
    <property type="component" value="Unassembled WGS sequence"/>
</dbReference>
<dbReference type="PANTHER" id="PTHR44329:SF84">
    <property type="entry name" value="PROTEIN KINASE LIKE PROTEIN"/>
    <property type="match status" value="1"/>
</dbReference>
<dbReference type="AlphaFoldDB" id="A0A8J5FMT7"/>
<feature type="region of interest" description="Disordered" evidence="1">
    <location>
        <begin position="44"/>
        <end position="68"/>
    </location>
</feature>
<dbReference type="InterPro" id="IPR051681">
    <property type="entry name" value="Ser/Thr_Kinases-Pseudokinases"/>
</dbReference>
<comment type="caution">
    <text evidence="3">The sequence shown here is derived from an EMBL/GenBank/DDBJ whole genome shotgun (WGS) entry which is preliminary data.</text>
</comment>
<reference evidence="3 4" key="1">
    <citation type="submission" date="2020-08" db="EMBL/GenBank/DDBJ databases">
        <title>Plant Genome Project.</title>
        <authorList>
            <person name="Zhang R.-G."/>
        </authorList>
    </citation>
    <scope>NUCLEOTIDE SEQUENCE [LARGE SCALE GENOMIC DNA]</scope>
    <source>
        <tissue evidence="3">Rhizome</tissue>
    </source>
</reference>
<dbReference type="InterPro" id="IPR055801">
    <property type="entry name" value="DUF7377"/>
</dbReference>
<dbReference type="PANTHER" id="PTHR44329">
    <property type="entry name" value="SERINE/THREONINE-PROTEIN KINASE TNNI3K-RELATED"/>
    <property type="match status" value="1"/>
</dbReference>
<accession>A0A8J5FMT7</accession>
<dbReference type="InterPro" id="IPR001245">
    <property type="entry name" value="Ser-Thr/Tyr_kinase_cat_dom"/>
</dbReference>
<feature type="region of interest" description="Disordered" evidence="1">
    <location>
        <begin position="267"/>
        <end position="289"/>
    </location>
</feature>
<gene>
    <name evidence="3" type="ORF">ZIOFF_046538</name>
</gene>
<dbReference type="Pfam" id="PF07714">
    <property type="entry name" value="PK_Tyr_Ser-Thr"/>
    <property type="match status" value="2"/>
</dbReference>
<dbReference type="PROSITE" id="PS50011">
    <property type="entry name" value="PROTEIN_KINASE_DOM"/>
    <property type="match status" value="1"/>
</dbReference>
<protein>
    <recommendedName>
        <fullName evidence="2">Protein kinase domain-containing protein</fullName>
    </recommendedName>
</protein>
<dbReference type="OrthoDB" id="4062651at2759"/>
<proteinExistence type="predicted"/>
<organism evidence="3 4">
    <name type="scientific">Zingiber officinale</name>
    <name type="common">Ginger</name>
    <name type="synonym">Amomum zingiber</name>
    <dbReference type="NCBI Taxonomy" id="94328"/>
    <lineage>
        <taxon>Eukaryota</taxon>
        <taxon>Viridiplantae</taxon>
        <taxon>Streptophyta</taxon>
        <taxon>Embryophyta</taxon>
        <taxon>Tracheophyta</taxon>
        <taxon>Spermatophyta</taxon>
        <taxon>Magnoliopsida</taxon>
        <taxon>Liliopsida</taxon>
        <taxon>Zingiberales</taxon>
        <taxon>Zingiberaceae</taxon>
        <taxon>Zingiber</taxon>
    </lineage>
</organism>
<evidence type="ECO:0000256" key="1">
    <source>
        <dbReference type="SAM" id="MobiDB-lite"/>
    </source>
</evidence>
<dbReference type="EMBL" id="JACMSC010000013">
    <property type="protein sequence ID" value="KAG6491606.1"/>
    <property type="molecule type" value="Genomic_DNA"/>
</dbReference>
<keyword evidence="4" id="KW-1185">Reference proteome</keyword>
<name>A0A8J5FMT7_ZINOF</name>
<sequence length="604" mass="66663">MAAALECWSGRPSTDDDAVELVLMHTHDRSEEVHCFATASSACNSSTSTSSSSSPSPLSAPLPTPNKKWQRIGRNIAGAIAALRSSLNPNPSREPSPFDRGIGRFRNAGAQPQDKLVASVRRHFESLPNSYGQAGFDLKDVLLHMKLMEQASTDDLPAVHIQQIHDDGVAKESVFLLAFACSSPVSWPAMSAALSSSSIRCKKIQMFEKNGFTLGVVTVLVQRGSESPFKALIETSLKAAIKKPKNNSMKLSLRLCGCQEESSRGIDEDAQFGAKDGQRPDAERLHRAPLPNPLPMSSVVISIDEWQSIRSGGDDMGRWVLSSDEVELVERTGPNSFEGVYRGRRVWIKQQRGCERGSSYDIEVRQDLLQLMSCGHRNILQFHGIFFEEDQGLCVMTRMMDSGSLHDIIHKNRKLPIEEVTRIALDVAEGLMFMNNHGVAYRDLNARRILLDKQRNACLGDMGIVAYCKNVGEVTEYEMAGYRWLAPEVSLISSLFVANLIASTSALELLQIIGGDPEIETETWMSNVYSFGMVLWEMVSGEVPYACYSPVQVAVGIATCGLRPEVPEECPQVLRSLMHRCWNDSPAKRPQFAEIISILNGQNA</sequence>
<evidence type="ECO:0000313" key="3">
    <source>
        <dbReference type="EMBL" id="KAG6491606.1"/>
    </source>
</evidence>